<proteinExistence type="predicted"/>
<organism evidence="1 2">
    <name type="scientific">Dentiscutata erythropus</name>
    <dbReference type="NCBI Taxonomy" id="1348616"/>
    <lineage>
        <taxon>Eukaryota</taxon>
        <taxon>Fungi</taxon>
        <taxon>Fungi incertae sedis</taxon>
        <taxon>Mucoromycota</taxon>
        <taxon>Glomeromycotina</taxon>
        <taxon>Glomeromycetes</taxon>
        <taxon>Diversisporales</taxon>
        <taxon>Gigasporaceae</taxon>
        <taxon>Dentiscutata</taxon>
    </lineage>
</organism>
<evidence type="ECO:0000313" key="1">
    <source>
        <dbReference type="EMBL" id="CAG8552537.1"/>
    </source>
</evidence>
<protein>
    <submittedName>
        <fullName evidence="1">22157_t:CDS:1</fullName>
    </submittedName>
</protein>
<evidence type="ECO:0000313" key="2">
    <source>
        <dbReference type="Proteomes" id="UP000789405"/>
    </source>
</evidence>
<dbReference type="Proteomes" id="UP000789405">
    <property type="component" value="Unassembled WGS sequence"/>
</dbReference>
<keyword evidence="2" id="KW-1185">Reference proteome</keyword>
<dbReference type="EMBL" id="CAJVPY010002216">
    <property type="protein sequence ID" value="CAG8552537.1"/>
    <property type="molecule type" value="Genomic_DNA"/>
</dbReference>
<reference evidence="1" key="1">
    <citation type="submission" date="2021-06" db="EMBL/GenBank/DDBJ databases">
        <authorList>
            <person name="Kallberg Y."/>
            <person name="Tangrot J."/>
            <person name="Rosling A."/>
        </authorList>
    </citation>
    <scope>NUCLEOTIDE SEQUENCE</scope>
    <source>
        <strain evidence="1">MA453B</strain>
    </source>
</reference>
<accession>A0A9N9FS63</accession>
<dbReference type="AlphaFoldDB" id="A0A9N9FS63"/>
<comment type="caution">
    <text evidence="1">The sequence shown here is derived from an EMBL/GenBank/DDBJ whole genome shotgun (WGS) entry which is preliminary data.</text>
</comment>
<name>A0A9N9FS63_9GLOM</name>
<sequence length="109" mass="13334">MEFKKSKPSHPKVGLEKEKQFSNRFFRNRWSVKIRYTKNTIQQLQQLQQLHVVSFQNIYEQAWIQLISAEIEPPRVVRYLKRAFMFLNYIKDHTARTQVNNEQELHERT</sequence>
<gene>
    <name evidence="1" type="ORF">DERYTH_LOCUS5338</name>
</gene>